<dbReference type="Gene3D" id="1.20.120.520">
    <property type="entry name" value="nmb1532 protein domain like"/>
    <property type="match status" value="1"/>
</dbReference>
<dbReference type="AlphaFoldDB" id="A0A6I4UML7"/>
<evidence type="ECO:0000313" key="3">
    <source>
        <dbReference type="Proteomes" id="UP000469159"/>
    </source>
</evidence>
<comment type="caution">
    <text evidence="2">The sequence shown here is derived from an EMBL/GenBank/DDBJ whole genome shotgun (WGS) entry which is preliminary data.</text>
</comment>
<dbReference type="Proteomes" id="UP000469159">
    <property type="component" value="Unassembled WGS sequence"/>
</dbReference>
<keyword evidence="3" id="KW-1185">Reference proteome</keyword>
<feature type="domain" description="Hemerythrin-like" evidence="1">
    <location>
        <begin position="47"/>
        <end position="162"/>
    </location>
</feature>
<name>A0A6I4UML7_9SPHN</name>
<dbReference type="RefSeq" id="WP_160745081.1">
    <property type="nucleotide sequence ID" value="NZ_WTYK01000001.1"/>
</dbReference>
<dbReference type="EMBL" id="WTYK01000001">
    <property type="protein sequence ID" value="MXP40230.1"/>
    <property type="molecule type" value="Genomic_DNA"/>
</dbReference>
<sequence>MLGSHRHVTPGNALLAGGAGLLLGLLANPMRKLAVQAPTMLKKVWDEALAAEHKATLALMDLIEKTTEQDTGRRSILLAQLKHAIGKHSFQEENTVYAMMRQRELLEPAKALNEDHAEIKQFLFELTEMPKSDPQWIGKVRALRTELEEHMRLEENDHFPRLRRALSEEENQHLSAAMNKEGLKLA</sequence>
<organism evidence="2 3">
    <name type="scientific">Croceibacterium soli</name>
    <dbReference type="NCBI Taxonomy" id="1739690"/>
    <lineage>
        <taxon>Bacteria</taxon>
        <taxon>Pseudomonadati</taxon>
        <taxon>Pseudomonadota</taxon>
        <taxon>Alphaproteobacteria</taxon>
        <taxon>Sphingomonadales</taxon>
        <taxon>Erythrobacteraceae</taxon>
        <taxon>Croceibacterium</taxon>
    </lineage>
</organism>
<dbReference type="PANTHER" id="PTHR35585">
    <property type="entry name" value="HHE DOMAIN PROTEIN (AFU_ORTHOLOGUE AFUA_4G00730)"/>
    <property type="match status" value="1"/>
</dbReference>
<accession>A0A6I4UML7</accession>
<reference evidence="2 3" key="1">
    <citation type="submission" date="2019-12" db="EMBL/GenBank/DDBJ databases">
        <title>Genomic-based taxomic classification of the family Erythrobacteraceae.</title>
        <authorList>
            <person name="Xu L."/>
        </authorList>
    </citation>
    <scope>NUCLEOTIDE SEQUENCE [LARGE SCALE GENOMIC DNA]</scope>
    <source>
        <strain evidence="2 3">MCCC 1K02066</strain>
    </source>
</reference>
<gene>
    <name evidence="2" type="ORF">GRI75_01050</name>
</gene>
<dbReference type="PANTHER" id="PTHR35585:SF1">
    <property type="entry name" value="HHE DOMAIN PROTEIN (AFU_ORTHOLOGUE AFUA_4G00730)"/>
    <property type="match status" value="1"/>
</dbReference>
<dbReference type="OrthoDB" id="7210157at2"/>
<evidence type="ECO:0000313" key="2">
    <source>
        <dbReference type="EMBL" id="MXP40230.1"/>
    </source>
</evidence>
<protein>
    <submittedName>
        <fullName evidence="2">Hemerythrin domain-containing protein</fullName>
    </submittedName>
</protein>
<proteinExistence type="predicted"/>
<evidence type="ECO:0000259" key="1">
    <source>
        <dbReference type="Pfam" id="PF01814"/>
    </source>
</evidence>
<dbReference type="InterPro" id="IPR012312">
    <property type="entry name" value="Hemerythrin-like"/>
</dbReference>
<dbReference type="Pfam" id="PF01814">
    <property type="entry name" value="Hemerythrin"/>
    <property type="match status" value="1"/>
</dbReference>